<gene>
    <name evidence="2" type="ORF">Vbra_22826</name>
</gene>
<evidence type="ECO:0000313" key="3">
    <source>
        <dbReference type="Proteomes" id="UP000041254"/>
    </source>
</evidence>
<feature type="region of interest" description="Disordered" evidence="1">
    <location>
        <begin position="20"/>
        <end position="98"/>
    </location>
</feature>
<dbReference type="VEuPathDB" id="CryptoDB:Vbra_22826"/>
<protein>
    <submittedName>
        <fullName evidence="2">Uncharacterized protein</fullName>
    </submittedName>
</protein>
<organism evidence="2 3">
    <name type="scientific">Vitrella brassicaformis (strain CCMP3155)</name>
    <dbReference type="NCBI Taxonomy" id="1169540"/>
    <lineage>
        <taxon>Eukaryota</taxon>
        <taxon>Sar</taxon>
        <taxon>Alveolata</taxon>
        <taxon>Colpodellida</taxon>
        <taxon>Vitrellaceae</taxon>
        <taxon>Vitrella</taxon>
    </lineage>
</organism>
<evidence type="ECO:0000313" key="2">
    <source>
        <dbReference type="EMBL" id="CEM32454.1"/>
    </source>
</evidence>
<dbReference type="AlphaFoldDB" id="A0A0G4GQ01"/>
<dbReference type="EMBL" id="CDMY01000754">
    <property type="protein sequence ID" value="CEM32454.1"/>
    <property type="molecule type" value="Genomic_DNA"/>
</dbReference>
<evidence type="ECO:0000256" key="1">
    <source>
        <dbReference type="SAM" id="MobiDB-lite"/>
    </source>
</evidence>
<dbReference type="Proteomes" id="UP000041254">
    <property type="component" value="Unassembled WGS sequence"/>
</dbReference>
<keyword evidence="3" id="KW-1185">Reference proteome</keyword>
<sequence length="159" mass="16920">MSSVSLESDFVLMFKRFFGSTPTNSASTSPRPSPKTADQARQEEEDAPNLTMSPKGRTSLKEETVEKPPLSPGMQPSIRSSTAASTRPPKDEKAHDRKRFYRNCAFLKVSSENPIVAAMSRTCTPCVDFTQRVAGRSSGSQQTPPPAAAAAAAAAAGGK</sequence>
<proteinExistence type="predicted"/>
<dbReference type="InParanoid" id="A0A0G4GQ01"/>
<name>A0A0G4GQ01_VITBC</name>
<feature type="compositionally biased region" description="Low complexity" evidence="1">
    <location>
        <begin position="148"/>
        <end position="159"/>
    </location>
</feature>
<feature type="compositionally biased region" description="Polar residues" evidence="1">
    <location>
        <begin position="20"/>
        <end position="30"/>
    </location>
</feature>
<feature type="region of interest" description="Disordered" evidence="1">
    <location>
        <begin position="134"/>
        <end position="159"/>
    </location>
</feature>
<accession>A0A0G4GQ01</accession>
<reference evidence="2 3" key="1">
    <citation type="submission" date="2014-11" db="EMBL/GenBank/DDBJ databases">
        <authorList>
            <person name="Zhu J."/>
            <person name="Qi W."/>
            <person name="Song R."/>
        </authorList>
    </citation>
    <scope>NUCLEOTIDE SEQUENCE [LARGE SCALE GENOMIC DNA]</scope>
</reference>